<evidence type="ECO:0000256" key="1">
    <source>
        <dbReference type="SAM" id="MobiDB-lite"/>
    </source>
</evidence>
<organism evidence="3 4">
    <name type="scientific">Vitis vinifera</name>
    <name type="common">Grape</name>
    <dbReference type="NCBI Taxonomy" id="29760"/>
    <lineage>
        <taxon>Eukaryota</taxon>
        <taxon>Viridiplantae</taxon>
        <taxon>Streptophyta</taxon>
        <taxon>Embryophyta</taxon>
        <taxon>Tracheophyta</taxon>
        <taxon>Spermatophyta</taxon>
        <taxon>Magnoliopsida</taxon>
        <taxon>eudicotyledons</taxon>
        <taxon>Gunneridae</taxon>
        <taxon>Pentapetalae</taxon>
        <taxon>rosids</taxon>
        <taxon>Vitales</taxon>
        <taxon>Vitaceae</taxon>
        <taxon>Viteae</taxon>
        <taxon>Vitis</taxon>
    </lineage>
</organism>
<dbReference type="InterPro" id="IPR012337">
    <property type="entry name" value="RNaseH-like_sf"/>
</dbReference>
<accession>A0A438BMC4</accession>
<dbReference type="PROSITE" id="PS50994">
    <property type="entry name" value="INTEGRASE"/>
    <property type="match status" value="1"/>
</dbReference>
<evidence type="ECO:0000313" key="3">
    <source>
        <dbReference type="EMBL" id="RVW12127.1"/>
    </source>
</evidence>
<sequence length="372" mass="43211">MKVLQSGFTWPSLFKDSHIMCRSCDRCQRLGKLTKRNQIPMNPILIVDLFDVWGIDFIGPFPMSFGNSYILVGVDYVSKWVEAIPCKHNDHKVVLKFLKENIFLRFGVPKAIISDGGTHFCNKPFEALLAKYGVKHKVATPYHPQTSWQVELANREIKNILMKVVITSRKDWSIKLHDSLWAFRTAYKTILGMFPYRIVYGKACQLLVEVEYKAWWAIKRLNMDLIRVGAKRCLDLNEMEELRNDAYINSKVAKQRMKKWHDQLISNKELRKRQRVLLYDSRLHIFPGKLKSRWIGGIARKSKEVAPSSSEPLQAPPFVDQPMPHQEPPIGETTEPLFPQHHFMSLRGTTSSLFFNHFCHIEDNVQLAWGES</sequence>
<protein>
    <submittedName>
        <fullName evidence="3">Pol polyprotein</fullName>
    </submittedName>
</protein>
<gene>
    <name evidence="3" type="primary">pol_2356</name>
    <name evidence="3" type="ORF">CK203_108143</name>
</gene>
<dbReference type="GO" id="GO:0015074">
    <property type="term" value="P:DNA integration"/>
    <property type="evidence" value="ECO:0007669"/>
    <property type="project" value="InterPro"/>
</dbReference>
<evidence type="ECO:0000259" key="2">
    <source>
        <dbReference type="PROSITE" id="PS50994"/>
    </source>
</evidence>
<proteinExistence type="predicted"/>
<dbReference type="SUPFAM" id="SSF53098">
    <property type="entry name" value="Ribonuclease H-like"/>
    <property type="match status" value="1"/>
</dbReference>
<feature type="region of interest" description="Disordered" evidence="1">
    <location>
        <begin position="305"/>
        <end position="334"/>
    </location>
</feature>
<dbReference type="Proteomes" id="UP000288805">
    <property type="component" value="Unassembled WGS sequence"/>
</dbReference>
<dbReference type="Pfam" id="PF00665">
    <property type="entry name" value="rve"/>
    <property type="match status" value="1"/>
</dbReference>
<dbReference type="Gene3D" id="3.30.420.10">
    <property type="entry name" value="Ribonuclease H-like superfamily/Ribonuclease H"/>
    <property type="match status" value="1"/>
</dbReference>
<dbReference type="InterPro" id="IPR036397">
    <property type="entry name" value="RNaseH_sf"/>
</dbReference>
<dbReference type="InterPro" id="IPR001584">
    <property type="entry name" value="Integrase_cat-core"/>
</dbReference>
<dbReference type="PANTHER" id="PTHR47266">
    <property type="entry name" value="ENDONUCLEASE-RELATED"/>
    <property type="match status" value="1"/>
</dbReference>
<feature type="domain" description="Integrase catalytic" evidence="2">
    <location>
        <begin position="39"/>
        <end position="203"/>
    </location>
</feature>
<comment type="caution">
    <text evidence="3">The sequence shown here is derived from an EMBL/GenBank/DDBJ whole genome shotgun (WGS) entry which is preliminary data.</text>
</comment>
<dbReference type="GO" id="GO:0003676">
    <property type="term" value="F:nucleic acid binding"/>
    <property type="evidence" value="ECO:0007669"/>
    <property type="project" value="InterPro"/>
</dbReference>
<dbReference type="InterPro" id="IPR052160">
    <property type="entry name" value="Gypsy_RT_Integrase-like"/>
</dbReference>
<reference evidence="3 4" key="1">
    <citation type="journal article" date="2018" name="PLoS Genet.">
        <title>Population sequencing reveals clonal diversity and ancestral inbreeding in the grapevine cultivar Chardonnay.</title>
        <authorList>
            <person name="Roach M.J."/>
            <person name="Johnson D.L."/>
            <person name="Bohlmann J."/>
            <person name="van Vuuren H.J."/>
            <person name="Jones S.J."/>
            <person name="Pretorius I.S."/>
            <person name="Schmidt S.A."/>
            <person name="Borneman A.R."/>
        </authorList>
    </citation>
    <scope>NUCLEOTIDE SEQUENCE [LARGE SCALE GENOMIC DNA]</scope>
    <source>
        <strain evidence="4">cv. Chardonnay</strain>
        <tissue evidence="3">Leaf</tissue>
    </source>
</reference>
<evidence type="ECO:0000313" key="4">
    <source>
        <dbReference type="Proteomes" id="UP000288805"/>
    </source>
</evidence>
<dbReference type="AlphaFoldDB" id="A0A438BMC4"/>
<dbReference type="EMBL" id="QGNW01002720">
    <property type="protein sequence ID" value="RVW12127.1"/>
    <property type="molecule type" value="Genomic_DNA"/>
</dbReference>
<name>A0A438BMC4_VITVI</name>